<protein>
    <recommendedName>
        <fullName evidence="2">DUF7689 domain-containing protein</fullName>
    </recommendedName>
</protein>
<name>A0A540WI27_9BACT</name>
<feature type="domain" description="DUF7689" evidence="2">
    <location>
        <begin position="361"/>
        <end position="474"/>
    </location>
</feature>
<reference evidence="3 4" key="1">
    <citation type="submission" date="2019-06" db="EMBL/GenBank/DDBJ databases">
        <authorList>
            <person name="Livingstone P."/>
            <person name="Whitworth D."/>
        </authorList>
    </citation>
    <scope>NUCLEOTIDE SEQUENCE [LARGE SCALE GENOMIC DNA]</scope>
    <source>
        <strain evidence="3 4">AM401</strain>
    </source>
</reference>
<evidence type="ECO:0000256" key="1">
    <source>
        <dbReference type="SAM" id="MobiDB-lite"/>
    </source>
</evidence>
<comment type="caution">
    <text evidence="3">The sequence shown here is derived from an EMBL/GenBank/DDBJ whole genome shotgun (WGS) entry which is preliminary data.</text>
</comment>
<gene>
    <name evidence="3" type="ORF">FJV41_48875</name>
</gene>
<dbReference type="OrthoDB" id="5523145at2"/>
<evidence type="ECO:0000313" key="4">
    <source>
        <dbReference type="Proteomes" id="UP000315369"/>
    </source>
</evidence>
<proteinExistence type="predicted"/>
<dbReference type="EMBL" id="VIFM01000503">
    <property type="protein sequence ID" value="TQF08633.1"/>
    <property type="molecule type" value="Genomic_DNA"/>
</dbReference>
<feature type="region of interest" description="Disordered" evidence="1">
    <location>
        <begin position="1"/>
        <end position="54"/>
    </location>
</feature>
<keyword evidence="4" id="KW-1185">Reference proteome</keyword>
<organism evidence="3 4">
    <name type="scientific">Myxococcus llanfairpwllgwyngyllgogerychwyrndrobwllllantysiliogogogochensis</name>
    <dbReference type="NCBI Taxonomy" id="2590453"/>
    <lineage>
        <taxon>Bacteria</taxon>
        <taxon>Pseudomonadati</taxon>
        <taxon>Myxococcota</taxon>
        <taxon>Myxococcia</taxon>
        <taxon>Myxococcales</taxon>
        <taxon>Cystobacterineae</taxon>
        <taxon>Myxococcaceae</taxon>
        <taxon>Myxococcus</taxon>
    </lineage>
</organism>
<dbReference type="InterPro" id="IPR046181">
    <property type="entry name" value="DUF6209"/>
</dbReference>
<feature type="compositionally biased region" description="Basic and acidic residues" evidence="1">
    <location>
        <begin position="20"/>
        <end position="30"/>
    </location>
</feature>
<evidence type="ECO:0000313" key="3">
    <source>
        <dbReference type="EMBL" id="TQF08633.1"/>
    </source>
</evidence>
<evidence type="ECO:0000259" key="2">
    <source>
        <dbReference type="Pfam" id="PF24738"/>
    </source>
</evidence>
<dbReference type="Pfam" id="PF24738">
    <property type="entry name" value="DUF7689"/>
    <property type="match status" value="1"/>
</dbReference>
<dbReference type="Pfam" id="PF19714">
    <property type="entry name" value="DUF6209"/>
    <property type="match status" value="1"/>
</dbReference>
<accession>A0A540WI27</accession>
<sequence>MSNRIGRPTFVPATQPGVSAERERAARPSGEKANQGHSQVDQFESRATRPHVSASLLSGPAATTAVSAKSLDLQPQLHEATGYEARFEQGGRKATAFVEGQGQVNLPTGPGRGPSFHAEAGKPLTVTADPARFSSQTEKVELVWRLVPGGTETAIPLTDGSRDANGRLNIQPGTFDLPPDATGLVRLSFRTTGADGRVSNQWDPSNDASVASKEGATVSFTEDFKTQVDGTLRAGDKLQLAYDQDRLKALAGGKTPSDVVACVSFNGGPPLEFPLDLQPGQAGNAGGDFLPSVRVPFEATDVQVWFRGKADDNTTWDSANGQNFKFPVGVTRDDAEPGWKNELLKSKSFPNLSADKFVGIGPASERYNCIAWTVGKRDEWVWPGTRVEDFDKLYATQGYKPMDSLDLSNDPSLEKVVIYGRKPMTGNGPLEVTHGALMDEQGRFTSKIGTQPLIRHNSADDLTGPSYGEPVRVYVRPRQSPVSAS</sequence>
<dbReference type="Proteomes" id="UP000315369">
    <property type="component" value="Unassembled WGS sequence"/>
</dbReference>
<dbReference type="InterPro" id="IPR056106">
    <property type="entry name" value="DUF7689"/>
</dbReference>
<dbReference type="AlphaFoldDB" id="A0A540WI27"/>